<dbReference type="Proteomes" id="UP001283361">
    <property type="component" value="Unassembled WGS sequence"/>
</dbReference>
<dbReference type="EMBL" id="JAWDGP010007804">
    <property type="protein sequence ID" value="KAK3704198.1"/>
    <property type="molecule type" value="Genomic_DNA"/>
</dbReference>
<protein>
    <submittedName>
        <fullName evidence="1">Uncharacterized protein</fullName>
    </submittedName>
</protein>
<name>A0AAE0XQK1_9GAST</name>
<evidence type="ECO:0000313" key="1">
    <source>
        <dbReference type="EMBL" id="KAK3704198.1"/>
    </source>
</evidence>
<accession>A0AAE0XQK1</accession>
<organism evidence="1 2">
    <name type="scientific">Elysia crispata</name>
    <name type="common">lettuce slug</name>
    <dbReference type="NCBI Taxonomy" id="231223"/>
    <lineage>
        <taxon>Eukaryota</taxon>
        <taxon>Metazoa</taxon>
        <taxon>Spiralia</taxon>
        <taxon>Lophotrochozoa</taxon>
        <taxon>Mollusca</taxon>
        <taxon>Gastropoda</taxon>
        <taxon>Heterobranchia</taxon>
        <taxon>Euthyneura</taxon>
        <taxon>Panpulmonata</taxon>
        <taxon>Sacoglossa</taxon>
        <taxon>Placobranchoidea</taxon>
        <taxon>Plakobranchidae</taxon>
        <taxon>Elysia</taxon>
    </lineage>
</organism>
<reference evidence="1" key="1">
    <citation type="journal article" date="2023" name="G3 (Bethesda)">
        <title>A reference genome for the long-term kleptoplast-retaining sea slug Elysia crispata morphotype clarki.</title>
        <authorList>
            <person name="Eastman K.E."/>
            <person name="Pendleton A.L."/>
            <person name="Shaikh M.A."/>
            <person name="Suttiyut T."/>
            <person name="Ogas R."/>
            <person name="Tomko P."/>
            <person name="Gavelis G."/>
            <person name="Widhalm J.R."/>
            <person name="Wisecaver J.H."/>
        </authorList>
    </citation>
    <scope>NUCLEOTIDE SEQUENCE</scope>
    <source>
        <strain evidence="1">ECLA1</strain>
    </source>
</reference>
<sequence>MPRISARVGTALHGAVCQEGWRLHEESDLSQLLHGSHWPVETEGYYPCFEGQRKQVSGDKSTIQTSVSLPRSAISSVLDLSWKDKKVITARYGQEIRHQRWPHVSVRTVAVMVGEKCVWGWKNFEDYKSDSKQLNPIRVNL</sequence>
<keyword evidence="2" id="KW-1185">Reference proteome</keyword>
<gene>
    <name evidence="1" type="ORF">RRG08_066829</name>
</gene>
<proteinExistence type="predicted"/>
<comment type="caution">
    <text evidence="1">The sequence shown here is derived from an EMBL/GenBank/DDBJ whole genome shotgun (WGS) entry which is preliminary data.</text>
</comment>
<dbReference type="AlphaFoldDB" id="A0AAE0XQK1"/>
<evidence type="ECO:0000313" key="2">
    <source>
        <dbReference type="Proteomes" id="UP001283361"/>
    </source>
</evidence>